<proteinExistence type="predicted"/>
<accession>A0A9W7W0F5</accession>
<dbReference type="Proteomes" id="UP001138500">
    <property type="component" value="Unassembled WGS sequence"/>
</dbReference>
<dbReference type="EMBL" id="RIBY02002154">
    <property type="protein sequence ID" value="KAH9824507.1"/>
    <property type="molecule type" value="Genomic_DNA"/>
</dbReference>
<dbReference type="AlphaFoldDB" id="A0A9W7W0F5"/>
<gene>
    <name evidence="2" type="ORF">Tdes44962_MAKER10233</name>
</gene>
<feature type="region of interest" description="Disordered" evidence="1">
    <location>
        <begin position="1"/>
        <end position="30"/>
    </location>
</feature>
<feature type="compositionally biased region" description="Gly residues" evidence="1">
    <location>
        <begin position="110"/>
        <end position="121"/>
    </location>
</feature>
<evidence type="ECO:0000256" key="1">
    <source>
        <dbReference type="SAM" id="MobiDB-lite"/>
    </source>
</evidence>
<reference evidence="2 3" key="1">
    <citation type="journal article" date="2018" name="IMA Fungus">
        <title>IMA Genome-F 10: Nine draft genome sequences of Claviceps purpurea s.lat., including C. arundinis, C. humidiphila, and C. cf. spartinae, pseudomolecules for the pitch canker pathogen Fusarium circinatum, draft genome of Davidsoniella eucalypti, Grosmannia galeiformis, Quambalaria eucalypti, and Teratosphaeria destructans.</title>
        <authorList>
            <person name="Wingfield B.D."/>
            <person name="Liu M."/>
            <person name="Nguyen H.D."/>
            <person name="Lane F.A."/>
            <person name="Morgan S.W."/>
            <person name="De Vos L."/>
            <person name="Wilken P.M."/>
            <person name="Duong T.A."/>
            <person name="Aylward J."/>
            <person name="Coetzee M.P."/>
            <person name="Dadej K."/>
            <person name="De Beer Z.W."/>
            <person name="Findlay W."/>
            <person name="Havenga M."/>
            <person name="Kolarik M."/>
            <person name="Menzies J.G."/>
            <person name="Naidoo K."/>
            <person name="Pochopski O."/>
            <person name="Shoukouhi P."/>
            <person name="Santana Q.C."/>
            <person name="Seifert K.A."/>
            <person name="Soal N."/>
            <person name="Steenkamp E.T."/>
            <person name="Tatham C.T."/>
            <person name="van der Nest M.A."/>
            <person name="Wingfield M.J."/>
        </authorList>
    </citation>
    <scope>NUCLEOTIDE SEQUENCE [LARGE SCALE GENOMIC DNA]</scope>
    <source>
        <strain evidence="2">CMW44962</strain>
    </source>
</reference>
<keyword evidence="3" id="KW-1185">Reference proteome</keyword>
<sequence>PLAAAFERDGPGYAGQLGKPGPAAASCSSTRRTRVRGFDREVWGLRAYRRRRPPRRLYLAPGTRSRAPRHPRLRHDGSTGRRVREWLLSRLRTLHRCAETGDPTGEAVEVGGGEGSEGEGGGGGLGLWGMGAVEMDGGSLHHQVTIVSDWKEAISLFKTSSILTQV</sequence>
<feature type="non-terminal residue" evidence="2">
    <location>
        <position position="1"/>
    </location>
</feature>
<evidence type="ECO:0000313" key="2">
    <source>
        <dbReference type="EMBL" id="KAH9824507.1"/>
    </source>
</evidence>
<comment type="caution">
    <text evidence="2">The sequence shown here is derived from an EMBL/GenBank/DDBJ whole genome shotgun (WGS) entry which is preliminary data.</text>
</comment>
<reference evidence="2 3" key="2">
    <citation type="journal article" date="2021" name="Curr. Genet.">
        <title>Genetic response to nitrogen starvation in the aggressive Eucalyptus foliar pathogen Teratosphaeria destructans.</title>
        <authorList>
            <person name="Havenga M."/>
            <person name="Wingfield B.D."/>
            <person name="Wingfield M.J."/>
            <person name="Dreyer L.L."/>
            <person name="Roets F."/>
            <person name="Aylward J."/>
        </authorList>
    </citation>
    <scope>NUCLEOTIDE SEQUENCE [LARGE SCALE GENOMIC DNA]</scope>
    <source>
        <strain evidence="2">CMW44962</strain>
    </source>
</reference>
<name>A0A9W7W0F5_9PEZI</name>
<feature type="compositionally biased region" description="Basic and acidic residues" evidence="1">
    <location>
        <begin position="1"/>
        <end position="10"/>
    </location>
</feature>
<protein>
    <submittedName>
        <fullName evidence="2">Uncharacterized protein</fullName>
    </submittedName>
</protein>
<feature type="region of interest" description="Disordered" evidence="1">
    <location>
        <begin position="101"/>
        <end position="121"/>
    </location>
</feature>
<evidence type="ECO:0000313" key="3">
    <source>
        <dbReference type="Proteomes" id="UP001138500"/>
    </source>
</evidence>
<organism evidence="2 3">
    <name type="scientific">Teratosphaeria destructans</name>
    <dbReference type="NCBI Taxonomy" id="418781"/>
    <lineage>
        <taxon>Eukaryota</taxon>
        <taxon>Fungi</taxon>
        <taxon>Dikarya</taxon>
        <taxon>Ascomycota</taxon>
        <taxon>Pezizomycotina</taxon>
        <taxon>Dothideomycetes</taxon>
        <taxon>Dothideomycetidae</taxon>
        <taxon>Mycosphaerellales</taxon>
        <taxon>Teratosphaeriaceae</taxon>
        <taxon>Teratosphaeria</taxon>
    </lineage>
</organism>